<name>A0AAV6QV95_SOLSE</name>
<gene>
    <name evidence="1" type="ORF">JOB18_029214</name>
</gene>
<comment type="caution">
    <text evidence="1">The sequence shown here is derived from an EMBL/GenBank/DDBJ whole genome shotgun (WGS) entry which is preliminary data.</text>
</comment>
<reference evidence="1 2" key="1">
    <citation type="journal article" date="2021" name="Sci. Rep.">
        <title>Chromosome anchoring in Senegalese sole (Solea senegalensis) reveals sex-associated markers and genome rearrangements in flatfish.</title>
        <authorList>
            <person name="Guerrero-Cozar I."/>
            <person name="Gomez-Garrido J."/>
            <person name="Berbel C."/>
            <person name="Martinez-Blanch J.F."/>
            <person name="Alioto T."/>
            <person name="Claros M.G."/>
            <person name="Gagnaire P.A."/>
            <person name="Manchado M."/>
        </authorList>
    </citation>
    <scope>NUCLEOTIDE SEQUENCE [LARGE SCALE GENOMIC DNA]</scope>
    <source>
        <strain evidence="1">Sse05_10M</strain>
    </source>
</reference>
<evidence type="ECO:0000313" key="1">
    <source>
        <dbReference type="EMBL" id="KAG7496971.1"/>
    </source>
</evidence>
<organism evidence="1 2">
    <name type="scientific">Solea senegalensis</name>
    <name type="common">Senegalese sole</name>
    <dbReference type="NCBI Taxonomy" id="28829"/>
    <lineage>
        <taxon>Eukaryota</taxon>
        <taxon>Metazoa</taxon>
        <taxon>Chordata</taxon>
        <taxon>Craniata</taxon>
        <taxon>Vertebrata</taxon>
        <taxon>Euteleostomi</taxon>
        <taxon>Actinopterygii</taxon>
        <taxon>Neopterygii</taxon>
        <taxon>Teleostei</taxon>
        <taxon>Neoteleostei</taxon>
        <taxon>Acanthomorphata</taxon>
        <taxon>Carangaria</taxon>
        <taxon>Pleuronectiformes</taxon>
        <taxon>Pleuronectoidei</taxon>
        <taxon>Soleidae</taxon>
        <taxon>Solea</taxon>
    </lineage>
</organism>
<proteinExistence type="predicted"/>
<accession>A0AAV6QV95</accession>
<evidence type="ECO:0000313" key="2">
    <source>
        <dbReference type="Proteomes" id="UP000693946"/>
    </source>
</evidence>
<protein>
    <submittedName>
        <fullName evidence="1">Uncharacterized protein</fullName>
    </submittedName>
</protein>
<dbReference type="AlphaFoldDB" id="A0AAV6QV95"/>
<dbReference type="EMBL" id="JAGKHQ010000015">
    <property type="protein sequence ID" value="KAG7496971.1"/>
    <property type="molecule type" value="Genomic_DNA"/>
</dbReference>
<sequence length="83" mass="9054">MFKARRVTTAETHQSVVVNGLQSLCRVPCKDKNSSSSPGILVSWTKGFNLRRGQPLRTNGISPSPSPEAFLPAVVERGVQFKT</sequence>
<dbReference type="Proteomes" id="UP000693946">
    <property type="component" value="Linkage Group LG3"/>
</dbReference>
<keyword evidence="2" id="KW-1185">Reference proteome</keyword>